<feature type="domain" description="Methyltransferase" evidence="3">
    <location>
        <begin position="51"/>
        <end position="141"/>
    </location>
</feature>
<keyword evidence="5" id="KW-1185">Reference proteome</keyword>
<dbReference type="KEGG" id="rci:RCIX628"/>
<dbReference type="InterPro" id="IPR041698">
    <property type="entry name" value="Methyltransf_25"/>
</dbReference>
<proteinExistence type="predicted"/>
<dbReference type="PANTHER" id="PTHR43861">
    <property type="entry name" value="TRANS-ACONITATE 2-METHYLTRANSFERASE-RELATED"/>
    <property type="match status" value="1"/>
</dbReference>
<evidence type="ECO:0000313" key="5">
    <source>
        <dbReference type="Proteomes" id="UP000000663"/>
    </source>
</evidence>
<protein>
    <submittedName>
        <fullName evidence="4">SAM-dependent methyltransferase</fullName>
        <ecNumber evidence="4">2.1.1.-</ecNumber>
    </submittedName>
</protein>
<dbReference type="EC" id="2.1.1.-" evidence="4"/>
<dbReference type="GO" id="GO:0008168">
    <property type="term" value="F:methyltransferase activity"/>
    <property type="evidence" value="ECO:0007669"/>
    <property type="project" value="UniProtKB-KW"/>
</dbReference>
<dbReference type="EMBL" id="AM114193">
    <property type="protein sequence ID" value="CAJ36032.1"/>
    <property type="molecule type" value="Genomic_DNA"/>
</dbReference>
<keyword evidence="1 4" id="KW-0489">Methyltransferase</keyword>
<evidence type="ECO:0000256" key="2">
    <source>
        <dbReference type="ARBA" id="ARBA00022679"/>
    </source>
</evidence>
<accession>Q0W6G1</accession>
<dbReference type="GO" id="GO:0032259">
    <property type="term" value="P:methylation"/>
    <property type="evidence" value="ECO:0007669"/>
    <property type="project" value="UniProtKB-KW"/>
</dbReference>
<name>Q0W6G1_METAR</name>
<evidence type="ECO:0000259" key="3">
    <source>
        <dbReference type="Pfam" id="PF13649"/>
    </source>
</evidence>
<dbReference type="AlphaFoldDB" id="Q0W6G1"/>
<evidence type="ECO:0000256" key="1">
    <source>
        <dbReference type="ARBA" id="ARBA00022603"/>
    </source>
</evidence>
<evidence type="ECO:0000313" key="4">
    <source>
        <dbReference type="EMBL" id="CAJ36032.1"/>
    </source>
</evidence>
<dbReference type="STRING" id="351160.RCIX628"/>
<dbReference type="CDD" id="cd02440">
    <property type="entry name" value="AdoMet_MTases"/>
    <property type="match status" value="1"/>
</dbReference>
<dbReference type="PANTHER" id="PTHR43861:SF1">
    <property type="entry name" value="TRANS-ACONITATE 2-METHYLTRANSFERASE"/>
    <property type="match status" value="1"/>
</dbReference>
<sequence>MPDQHPESNNDVTAEVEYLGVDDETGADLERKAELDAIADSIRQTLKGRRVLEVACGTGYWTKIAAEVAAHVVALDISPKMLAVAQSRALPPESVEFCVHDAYELASVQGSYDAGLAIFWLSHVPRDRVEKFLGGFHNRLGEGSVVFMADRLYTPKTGGTLMVKRGSPDTFRLRRMPDGSMGEIIVNYYDDSSLQPLLALYAEDLEISAGESFWWLRYRVKNRVKNIK</sequence>
<keyword evidence="2 4" id="KW-0808">Transferase</keyword>
<dbReference type="Pfam" id="PF13649">
    <property type="entry name" value="Methyltransf_25"/>
    <property type="match status" value="1"/>
</dbReference>
<dbReference type="RefSeq" id="WP_012036475.1">
    <property type="nucleotide sequence ID" value="NC_009464.1"/>
</dbReference>
<dbReference type="Gene3D" id="3.40.50.150">
    <property type="entry name" value="Vaccinia Virus protein VP39"/>
    <property type="match status" value="1"/>
</dbReference>
<dbReference type="OrthoDB" id="190449at2157"/>
<dbReference type="Proteomes" id="UP000000663">
    <property type="component" value="Chromosome"/>
</dbReference>
<gene>
    <name evidence="4" type="ORF">RCIX628</name>
</gene>
<organism evidence="4 5">
    <name type="scientific">Methanocella arvoryzae (strain DSM 22066 / NBRC 105507 / MRE50)</name>
    <dbReference type="NCBI Taxonomy" id="351160"/>
    <lineage>
        <taxon>Archaea</taxon>
        <taxon>Methanobacteriati</taxon>
        <taxon>Methanobacteriota</taxon>
        <taxon>Stenosarchaea group</taxon>
        <taxon>Methanomicrobia</taxon>
        <taxon>Methanocellales</taxon>
        <taxon>Methanocellaceae</taxon>
        <taxon>Methanocella</taxon>
    </lineage>
</organism>
<dbReference type="eggNOG" id="arCOG03529">
    <property type="taxonomic scope" value="Archaea"/>
</dbReference>
<dbReference type="SUPFAM" id="SSF53335">
    <property type="entry name" value="S-adenosyl-L-methionine-dependent methyltransferases"/>
    <property type="match status" value="1"/>
</dbReference>
<reference evidence="4 5" key="1">
    <citation type="journal article" date="2006" name="Science">
        <title>Genome of rice cluster I archaea -- the key methane producers in the rice rhizosphere.</title>
        <authorList>
            <person name="Erkel C."/>
            <person name="Kube M."/>
            <person name="Reinhardt R."/>
            <person name="Liesack W."/>
        </authorList>
    </citation>
    <scope>NUCLEOTIDE SEQUENCE [LARGE SCALE GENOMIC DNA]</scope>
    <source>
        <strain evidence="5">DSM 22066 / NBRC 105507 / MRE50</strain>
    </source>
</reference>
<dbReference type="GeneID" id="5143922"/>
<dbReference type="InterPro" id="IPR029063">
    <property type="entry name" value="SAM-dependent_MTases_sf"/>
</dbReference>